<sequence length="230" mass="26205">MQVQAFFHRDVPSDLPLRLEEWLCLQDAAIFLTYQKEIYLIRARQTAWLKRWLWFRQWMMLQVLEPLVNKLPVTLPEVNTVAHVLCALLMYIMRWHKPLLPHEPITLTDDWVAPLFAFMYMGSSISGERGSKDISRFAMMKPEIEDLAFSVSPHNATSTDTSTGNVLSAAAAKAILAESEDEQSADCGCVEPKSTVFPVFKLATKTSHAELRAIKLSTRTTTSGFFERRP</sequence>
<proteinExistence type="predicted"/>
<reference evidence="1 2" key="1">
    <citation type="submission" date="2019-09" db="EMBL/GenBank/DDBJ databases">
        <title>The hologenome of the rock-dwelling lichen Lasallia pustulata.</title>
        <authorList>
            <person name="Greshake Tzovaras B."/>
            <person name="Segers F."/>
            <person name="Bicker A."/>
            <person name="Dal Grande F."/>
            <person name="Otte J."/>
            <person name="Hankeln T."/>
            <person name="Schmitt I."/>
            <person name="Ebersberger I."/>
        </authorList>
    </citation>
    <scope>NUCLEOTIDE SEQUENCE [LARGE SCALE GENOMIC DNA]</scope>
    <source>
        <strain evidence="1">A1-1</strain>
    </source>
</reference>
<dbReference type="PANTHER" id="PTHR35043">
    <property type="entry name" value="TRANSCRIPTION FACTOR DOMAIN-CONTAINING PROTEIN"/>
    <property type="match status" value="1"/>
</dbReference>
<dbReference type="EMBL" id="VXIT01000015">
    <property type="protein sequence ID" value="KAA6408068.1"/>
    <property type="molecule type" value="Genomic_DNA"/>
</dbReference>
<evidence type="ECO:0000313" key="2">
    <source>
        <dbReference type="Proteomes" id="UP000324767"/>
    </source>
</evidence>
<comment type="caution">
    <text evidence="1">The sequence shown here is derived from an EMBL/GenBank/DDBJ whole genome shotgun (WGS) entry which is preliminary data.</text>
</comment>
<gene>
    <name evidence="1" type="ORF">FRX48_08419</name>
</gene>
<organism evidence="1 2">
    <name type="scientific">Lasallia pustulata</name>
    <dbReference type="NCBI Taxonomy" id="136370"/>
    <lineage>
        <taxon>Eukaryota</taxon>
        <taxon>Fungi</taxon>
        <taxon>Dikarya</taxon>
        <taxon>Ascomycota</taxon>
        <taxon>Pezizomycotina</taxon>
        <taxon>Lecanoromycetes</taxon>
        <taxon>OSLEUM clade</taxon>
        <taxon>Umbilicariomycetidae</taxon>
        <taxon>Umbilicariales</taxon>
        <taxon>Umbilicariaceae</taxon>
        <taxon>Lasallia</taxon>
    </lineage>
</organism>
<accession>A0A5M8PGJ9</accession>
<dbReference type="OrthoDB" id="3061561at2759"/>
<evidence type="ECO:0000313" key="1">
    <source>
        <dbReference type="EMBL" id="KAA6408068.1"/>
    </source>
</evidence>
<dbReference type="AlphaFoldDB" id="A0A5M8PGJ9"/>
<protein>
    <submittedName>
        <fullName evidence="1">Uncharacterized protein</fullName>
    </submittedName>
</protein>
<dbReference type="Proteomes" id="UP000324767">
    <property type="component" value="Unassembled WGS sequence"/>
</dbReference>
<name>A0A5M8PGJ9_9LECA</name>
<dbReference type="PANTHER" id="PTHR35043:SF7">
    <property type="entry name" value="TRANSCRIPTION FACTOR DOMAIN-CONTAINING PROTEIN"/>
    <property type="match status" value="1"/>
</dbReference>